<dbReference type="PANTHER" id="PTHR28630:SF3">
    <property type="entry name" value="PEROXIREDOXIN-LIKE 2C"/>
    <property type="match status" value="1"/>
</dbReference>
<dbReference type="AlphaFoldDB" id="A0A1Y2BBQ2"/>
<evidence type="ECO:0000256" key="1">
    <source>
        <dbReference type="SAM" id="MobiDB-lite"/>
    </source>
</evidence>
<dbReference type="InterPro" id="IPR032801">
    <property type="entry name" value="PXL2A/B/C"/>
</dbReference>
<dbReference type="STRING" id="71784.A0A1Y2BBQ2"/>
<keyword evidence="3" id="KW-1185">Reference proteome</keyword>
<dbReference type="Gene3D" id="3.40.30.10">
    <property type="entry name" value="Glutaredoxin"/>
    <property type="match status" value="1"/>
</dbReference>
<feature type="region of interest" description="Disordered" evidence="1">
    <location>
        <begin position="117"/>
        <end position="137"/>
    </location>
</feature>
<gene>
    <name evidence="2" type="ORF">BCR39DRAFT_523642</name>
</gene>
<evidence type="ECO:0000313" key="2">
    <source>
        <dbReference type="EMBL" id="ORY32261.1"/>
    </source>
</evidence>
<protein>
    <recommendedName>
        <fullName evidence="4">AhpC/TSA antioxidant enzyme-domain-containing protein</fullName>
    </recommendedName>
</protein>
<dbReference type="InParanoid" id="A0A1Y2BBQ2"/>
<evidence type="ECO:0008006" key="4">
    <source>
        <dbReference type="Google" id="ProtNLM"/>
    </source>
</evidence>
<dbReference type="OrthoDB" id="40334at2759"/>
<name>A0A1Y2BBQ2_9TREE</name>
<proteinExistence type="predicted"/>
<accession>A0A1Y2BBQ2</accession>
<evidence type="ECO:0000313" key="3">
    <source>
        <dbReference type="Proteomes" id="UP000193986"/>
    </source>
</evidence>
<feature type="compositionally biased region" description="Basic and acidic residues" evidence="1">
    <location>
        <begin position="121"/>
        <end position="137"/>
    </location>
</feature>
<sequence>MSDTLPSQSKVDAALDGEILDKDGVATTLRKVCDNKRTVVVFIRHFWCGNCVAYVSQLGQSIPPLNLPRNTQLIIIGCGSSPPIKAYIETTCSPYPIYANPDLTLYKSFGFKSTLSTGKPKNKDGGEGGEKAAGEAGEKSYLSGMGGSWSRLFKSLKDGPGRHLEHVASVGPKALNGGEVVFEADGTCSFIHIMQNPVDHIEIEELARVIGAQYTPISSKTKGGDKADTT</sequence>
<reference evidence="2 3" key="1">
    <citation type="submission" date="2016-07" db="EMBL/GenBank/DDBJ databases">
        <title>Pervasive Adenine N6-methylation of Active Genes in Fungi.</title>
        <authorList>
            <consortium name="DOE Joint Genome Institute"/>
            <person name="Mondo S.J."/>
            <person name="Dannebaum R.O."/>
            <person name="Kuo R.C."/>
            <person name="Labutti K."/>
            <person name="Haridas S."/>
            <person name="Kuo A."/>
            <person name="Salamov A."/>
            <person name="Ahrendt S.R."/>
            <person name="Lipzen A."/>
            <person name="Sullivan W."/>
            <person name="Andreopoulos W.B."/>
            <person name="Clum A."/>
            <person name="Lindquist E."/>
            <person name="Daum C."/>
            <person name="Ramamoorthy G.K."/>
            <person name="Gryganskyi A."/>
            <person name="Culley D."/>
            <person name="Magnuson J.K."/>
            <person name="James T.Y."/>
            <person name="O'Malley M.A."/>
            <person name="Stajich J.E."/>
            <person name="Spatafora J.W."/>
            <person name="Visel A."/>
            <person name="Grigoriev I.V."/>
        </authorList>
    </citation>
    <scope>NUCLEOTIDE SEQUENCE [LARGE SCALE GENOMIC DNA]</scope>
    <source>
        <strain evidence="2 3">68-887.2</strain>
    </source>
</reference>
<dbReference type="SUPFAM" id="SSF52833">
    <property type="entry name" value="Thioredoxin-like"/>
    <property type="match status" value="1"/>
</dbReference>
<dbReference type="PANTHER" id="PTHR28630">
    <property type="match status" value="1"/>
</dbReference>
<dbReference type="InterPro" id="IPR036249">
    <property type="entry name" value="Thioredoxin-like_sf"/>
</dbReference>
<dbReference type="Proteomes" id="UP000193986">
    <property type="component" value="Unassembled WGS sequence"/>
</dbReference>
<dbReference type="Pfam" id="PF13911">
    <property type="entry name" value="AhpC-TSA_2"/>
    <property type="match status" value="1"/>
</dbReference>
<comment type="caution">
    <text evidence="2">The sequence shown here is derived from an EMBL/GenBank/DDBJ whole genome shotgun (WGS) entry which is preliminary data.</text>
</comment>
<organism evidence="2 3">
    <name type="scientific">Naematelia encephala</name>
    <dbReference type="NCBI Taxonomy" id="71784"/>
    <lineage>
        <taxon>Eukaryota</taxon>
        <taxon>Fungi</taxon>
        <taxon>Dikarya</taxon>
        <taxon>Basidiomycota</taxon>
        <taxon>Agaricomycotina</taxon>
        <taxon>Tremellomycetes</taxon>
        <taxon>Tremellales</taxon>
        <taxon>Naemateliaceae</taxon>
        <taxon>Naematelia</taxon>
    </lineage>
</organism>
<dbReference type="EMBL" id="MCFC01000010">
    <property type="protein sequence ID" value="ORY32261.1"/>
    <property type="molecule type" value="Genomic_DNA"/>
</dbReference>